<dbReference type="SUPFAM" id="SSF110296">
    <property type="entry name" value="Oligoxyloglucan reducing end-specific cellobiohydrolase"/>
    <property type="match status" value="1"/>
</dbReference>
<sequence length="344" mass="35427">MHIAIYVAAAIAAAGAGCAFAQVGDALQRPALSVKAPQRAVLLAAAAAGQRLVAVGERGVVALSDDRGVTWQQAACPVSVSLTMVRFADERRGVAVGHGGTVLTTSDAGASWSLRLDGRRLAVLAKAAATTPQALQDAERLVADGPDKPFMDVVVWDAQRMLAVGAYGLAFYTADGGQTWAPWMGRLPNPKALHWYVARRQGNTLLLAGEQGLLARSSDGGATFEALPSPYKGSWFAGELQANGQAVLAGLRGNAWRTGDAGNTWSQLVSPTQSTITAVADDGQGGLWFATQAGAVLRQQGDALVPLNAAPVPMPSALLPQREGSLLALGVAGVVPVVIQGAQP</sequence>
<evidence type="ECO:0000313" key="6">
    <source>
        <dbReference type="Proteomes" id="UP000215441"/>
    </source>
</evidence>
<evidence type="ECO:0000259" key="4">
    <source>
        <dbReference type="Pfam" id="PF14870"/>
    </source>
</evidence>
<name>A0A235EGC7_9BURK</name>
<dbReference type="InterPro" id="IPR028203">
    <property type="entry name" value="PSII_CF48-like_dom"/>
</dbReference>
<keyword evidence="1" id="KW-0602">Photosynthesis</keyword>
<dbReference type="Proteomes" id="UP000215441">
    <property type="component" value="Unassembled WGS sequence"/>
</dbReference>
<keyword evidence="3" id="KW-0732">Signal</keyword>
<feature type="domain" description="Photosynthesis system II assembly factor Ycf48/Hcf136-like" evidence="4">
    <location>
        <begin position="148"/>
        <end position="285"/>
    </location>
</feature>
<keyword evidence="6" id="KW-1185">Reference proteome</keyword>
<accession>A0A235EGC7</accession>
<organism evidence="5 6">
    <name type="scientific">Acidovorax kalamii</name>
    <dbReference type="NCBI Taxonomy" id="2004485"/>
    <lineage>
        <taxon>Bacteria</taxon>
        <taxon>Pseudomonadati</taxon>
        <taxon>Pseudomonadota</taxon>
        <taxon>Betaproteobacteria</taxon>
        <taxon>Burkholderiales</taxon>
        <taxon>Comamonadaceae</taxon>
        <taxon>Acidovorax</taxon>
    </lineage>
</organism>
<comment type="caution">
    <text evidence="5">The sequence shown here is derived from an EMBL/GenBank/DDBJ whole genome shotgun (WGS) entry which is preliminary data.</text>
</comment>
<dbReference type="RefSeq" id="WP_094291576.1">
    <property type="nucleotide sequence ID" value="NZ_NOIG01000013.1"/>
</dbReference>
<evidence type="ECO:0000256" key="2">
    <source>
        <dbReference type="ARBA" id="ARBA00023276"/>
    </source>
</evidence>
<proteinExistence type="predicted"/>
<dbReference type="GO" id="GO:0009523">
    <property type="term" value="C:photosystem II"/>
    <property type="evidence" value="ECO:0007669"/>
    <property type="project" value="UniProtKB-KW"/>
</dbReference>
<dbReference type="PANTHER" id="PTHR47199:SF2">
    <property type="entry name" value="PHOTOSYSTEM II STABILITY_ASSEMBLY FACTOR HCF136, CHLOROPLASTIC"/>
    <property type="match status" value="1"/>
</dbReference>
<reference evidence="5 6" key="1">
    <citation type="submission" date="2017-07" db="EMBL/GenBank/DDBJ databases">
        <title>Acidovorax KNDSW TSA 6 genome sequence and assembly.</title>
        <authorList>
            <person name="Mayilraj S."/>
        </authorList>
    </citation>
    <scope>NUCLEOTIDE SEQUENCE [LARGE SCALE GENOMIC DNA]</scope>
    <source>
        <strain evidence="5 6">KNDSW-TSA6</strain>
    </source>
</reference>
<evidence type="ECO:0000256" key="3">
    <source>
        <dbReference type="SAM" id="SignalP"/>
    </source>
</evidence>
<gene>
    <name evidence="5" type="ORF">CBY09_21290</name>
</gene>
<feature type="chain" id="PRO_5012104737" description="Photosynthesis system II assembly factor Ycf48/Hcf136-like domain-containing protein" evidence="3">
    <location>
        <begin position="22"/>
        <end position="344"/>
    </location>
</feature>
<dbReference type="OrthoDB" id="9767885at2"/>
<dbReference type="PANTHER" id="PTHR47199">
    <property type="entry name" value="PHOTOSYSTEM II STABILITY/ASSEMBLY FACTOR HCF136, CHLOROPLASTIC"/>
    <property type="match status" value="1"/>
</dbReference>
<keyword evidence="2" id="KW-0604">Photosystem II</keyword>
<dbReference type="EMBL" id="NOIG01000013">
    <property type="protein sequence ID" value="OYD48084.1"/>
    <property type="molecule type" value="Genomic_DNA"/>
</dbReference>
<feature type="signal peptide" evidence="3">
    <location>
        <begin position="1"/>
        <end position="21"/>
    </location>
</feature>
<dbReference type="AlphaFoldDB" id="A0A235EGC7"/>
<dbReference type="Pfam" id="PF14870">
    <property type="entry name" value="PSII_BNR"/>
    <property type="match status" value="1"/>
</dbReference>
<evidence type="ECO:0000256" key="1">
    <source>
        <dbReference type="ARBA" id="ARBA00022531"/>
    </source>
</evidence>
<protein>
    <recommendedName>
        <fullName evidence="4">Photosynthesis system II assembly factor Ycf48/Hcf136-like domain-containing protein</fullName>
    </recommendedName>
</protein>
<dbReference type="Gene3D" id="2.130.10.10">
    <property type="entry name" value="YVTN repeat-like/Quinoprotein amine dehydrogenase"/>
    <property type="match status" value="2"/>
</dbReference>
<evidence type="ECO:0000313" key="5">
    <source>
        <dbReference type="EMBL" id="OYD48084.1"/>
    </source>
</evidence>
<dbReference type="InterPro" id="IPR015943">
    <property type="entry name" value="WD40/YVTN_repeat-like_dom_sf"/>
</dbReference>
<dbReference type="GO" id="GO:0015979">
    <property type="term" value="P:photosynthesis"/>
    <property type="evidence" value="ECO:0007669"/>
    <property type="project" value="UniProtKB-KW"/>
</dbReference>